<dbReference type="EMBL" id="JAOUSE010000007">
    <property type="protein sequence ID" value="MCU9593649.1"/>
    <property type="molecule type" value="Genomic_DNA"/>
</dbReference>
<protein>
    <submittedName>
        <fullName evidence="2">Uncharacterized protein</fullName>
    </submittedName>
</protein>
<keyword evidence="1" id="KW-0812">Transmembrane</keyword>
<keyword evidence="1" id="KW-0472">Membrane</keyword>
<gene>
    <name evidence="2" type="ORF">OEV82_04145</name>
</gene>
<evidence type="ECO:0000256" key="1">
    <source>
        <dbReference type="SAM" id="Phobius"/>
    </source>
</evidence>
<reference evidence="2 3" key="1">
    <citation type="submission" date="2022-10" db="EMBL/GenBank/DDBJ databases">
        <title>Description of Fervidibacillus gen. nov. in the family Fervidibacillaceae fam. nov. with two species, Fervidibacillus albus sp. nov., and Fervidibacillus halotolerans sp. nov., isolated from tidal flat sediments.</title>
        <authorList>
            <person name="Kwon K.K."/>
            <person name="Yang S.-H."/>
        </authorList>
    </citation>
    <scope>NUCLEOTIDE SEQUENCE [LARGE SCALE GENOMIC DNA]</scope>
    <source>
        <strain evidence="2 3">DSM 23332</strain>
    </source>
</reference>
<keyword evidence="1" id="KW-1133">Transmembrane helix</keyword>
<accession>A0ABT2WD92</accession>
<dbReference type="Proteomes" id="UP001208656">
    <property type="component" value="Unassembled WGS sequence"/>
</dbReference>
<evidence type="ECO:0000313" key="3">
    <source>
        <dbReference type="Proteomes" id="UP001208656"/>
    </source>
</evidence>
<feature type="transmembrane region" description="Helical" evidence="1">
    <location>
        <begin position="21"/>
        <end position="43"/>
    </location>
</feature>
<dbReference type="RefSeq" id="WP_263061127.1">
    <property type="nucleotide sequence ID" value="NZ_JAOUSE010000007.1"/>
</dbReference>
<evidence type="ECO:0000313" key="2">
    <source>
        <dbReference type="EMBL" id="MCU9593649.1"/>
    </source>
</evidence>
<organism evidence="2 3">
    <name type="scientific">Pallidibacillus thermolactis</name>
    <dbReference type="NCBI Taxonomy" id="251051"/>
    <lineage>
        <taxon>Bacteria</taxon>
        <taxon>Bacillati</taxon>
        <taxon>Bacillota</taxon>
        <taxon>Bacilli</taxon>
        <taxon>Bacillales</taxon>
        <taxon>Bacillaceae</taxon>
        <taxon>Pallidibacillus</taxon>
    </lineage>
</organism>
<comment type="caution">
    <text evidence="2">The sequence shown here is derived from an EMBL/GenBank/DDBJ whole genome shotgun (WGS) entry which is preliminary data.</text>
</comment>
<name>A0ABT2WD92_9BACI</name>
<keyword evidence="3" id="KW-1185">Reference proteome</keyword>
<sequence length="44" mass="5064">MSNKFLTPEEMAYKRARNKRLFYISVPIIGGIIGIVTALFPYIM</sequence>
<proteinExistence type="predicted"/>